<dbReference type="InterPro" id="IPR036465">
    <property type="entry name" value="vWFA_dom_sf"/>
</dbReference>
<feature type="compositionally biased region" description="Polar residues" evidence="4">
    <location>
        <begin position="523"/>
        <end position="537"/>
    </location>
</feature>
<sequence length="537" mass="59061">MNFGIERPWIFLSLPLVFAALVFTLKRYKLLEKTLTERNAVQKGSTQFGRLKRCFYARTYCRLASVLFAVAAAAGISWGLNVVPVQRSGRSVSMVFDISYSMETPDAPGGMTRLKAAADYAEKLIEKLDGTKISVVLAKGDGVIALPLTEDMQAVVTLLENLSPQLMTAAGTSLGSGIKAAVTSFPAQSSDANFVWLFTDGDETDGTLSSALFECAEYGIPVTIIGFGSERESEILAGDGKTRVRTALRSASLEKTLEAAKRKISGGKHSDELPSMEYIDASEMSSAWKLLDSLSLENRNAVVSYEVQRVERSSLFILLSVLLFVASVIAGEFDVKFSRLKAASVVALCFMLTGCSERFNDGLLILKGKIAWNGKNYQQAVADFLTAAENASERKDDLVYNHAVCNLATTYLMQDENSAAMARFSMISDSAPDNVKFSVYYNSGIIEHRNGNYKKASDYFRKALEIDSTSTDAKINLELSLKEDVSQPAENVQNMVPVSENSREQTLENELYSIIKENEQRQWKNQQQNSESSSADY</sequence>
<dbReference type="Proteomes" id="UP000595224">
    <property type="component" value="Chromosome"/>
</dbReference>
<keyword evidence="5" id="KW-1133">Transmembrane helix</keyword>
<keyword evidence="5" id="KW-0812">Transmembrane</keyword>
<evidence type="ECO:0000313" key="7">
    <source>
        <dbReference type="EMBL" id="QQA01491.1"/>
    </source>
</evidence>
<gene>
    <name evidence="7" type="ORF">IWA51_02420</name>
</gene>
<feature type="domain" description="VWFA" evidence="6">
    <location>
        <begin position="91"/>
        <end position="236"/>
    </location>
</feature>
<dbReference type="SUPFAM" id="SSF48452">
    <property type="entry name" value="TPR-like"/>
    <property type="match status" value="1"/>
</dbReference>
<dbReference type="SMART" id="SM00028">
    <property type="entry name" value="TPR"/>
    <property type="match status" value="3"/>
</dbReference>
<organism evidence="7 8">
    <name type="scientific">Treponema peruense</name>
    <dbReference type="NCBI Taxonomy" id="2787628"/>
    <lineage>
        <taxon>Bacteria</taxon>
        <taxon>Pseudomonadati</taxon>
        <taxon>Spirochaetota</taxon>
        <taxon>Spirochaetia</taxon>
        <taxon>Spirochaetales</taxon>
        <taxon>Treponemataceae</taxon>
        <taxon>Treponema</taxon>
    </lineage>
</organism>
<reference evidence="7 8" key="1">
    <citation type="submission" date="2020-11" db="EMBL/GenBank/DDBJ databases">
        <title>Treponema Peruensis nv. sp., first commensal Treponema isolated from human feces.</title>
        <authorList>
            <person name="Belkhou C."/>
            <person name="Raes J."/>
        </authorList>
    </citation>
    <scope>NUCLEOTIDE SEQUENCE [LARGE SCALE GENOMIC DNA]</scope>
    <source>
        <strain evidence="7 8">RCC2812</strain>
    </source>
</reference>
<keyword evidence="1" id="KW-0677">Repeat</keyword>
<dbReference type="PROSITE" id="PS50234">
    <property type="entry name" value="VWFA"/>
    <property type="match status" value="1"/>
</dbReference>
<evidence type="ECO:0000256" key="2">
    <source>
        <dbReference type="ARBA" id="ARBA00022803"/>
    </source>
</evidence>
<feature type="transmembrane region" description="Helical" evidence="5">
    <location>
        <begin position="60"/>
        <end position="80"/>
    </location>
</feature>
<dbReference type="AlphaFoldDB" id="A0A7T3RE81"/>
<dbReference type="InterPro" id="IPR013105">
    <property type="entry name" value="TPR_2"/>
</dbReference>
<evidence type="ECO:0000256" key="1">
    <source>
        <dbReference type="ARBA" id="ARBA00022737"/>
    </source>
</evidence>
<feature type="region of interest" description="Disordered" evidence="4">
    <location>
        <begin position="517"/>
        <end position="537"/>
    </location>
</feature>
<evidence type="ECO:0000256" key="3">
    <source>
        <dbReference type="PROSITE-ProRule" id="PRU00339"/>
    </source>
</evidence>
<dbReference type="SMART" id="SM00327">
    <property type="entry name" value="VWA"/>
    <property type="match status" value="1"/>
</dbReference>
<evidence type="ECO:0000256" key="5">
    <source>
        <dbReference type="SAM" id="Phobius"/>
    </source>
</evidence>
<evidence type="ECO:0000313" key="8">
    <source>
        <dbReference type="Proteomes" id="UP000595224"/>
    </source>
</evidence>
<dbReference type="Pfam" id="PF07719">
    <property type="entry name" value="TPR_2"/>
    <property type="match status" value="1"/>
</dbReference>
<feature type="transmembrane region" description="Helical" evidence="5">
    <location>
        <begin position="6"/>
        <end position="25"/>
    </location>
</feature>
<dbReference type="EMBL" id="CP064936">
    <property type="protein sequence ID" value="QQA01491.1"/>
    <property type="molecule type" value="Genomic_DNA"/>
</dbReference>
<protein>
    <submittedName>
        <fullName evidence="7">VWA domain-containing protein</fullName>
    </submittedName>
</protein>
<dbReference type="PROSITE" id="PS50005">
    <property type="entry name" value="TPR"/>
    <property type="match status" value="1"/>
</dbReference>
<dbReference type="InterPro" id="IPR019734">
    <property type="entry name" value="TPR_rpt"/>
</dbReference>
<dbReference type="RefSeq" id="WP_198443013.1">
    <property type="nucleotide sequence ID" value="NZ_CBCSHE010000010.1"/>
</dbReference>
<dbReference type="InterPro" id="IPR002035">
    <property type="entry name" value="VWF_A"/>
</dbReference>
<keyword evidence="2 3" id="KW-0802">TPR repeat</keyword>
<accession>A0A7T3RE81</accession>
<proteinExistence type="predicted"/>
<evidence type="ECO:0000259" key="6">
    <source>
        <dbReference type="PROSITE" id="PS50234"/>
    </source>
</evidence>
<dbReference type="Gene3D" id="3.40.50.410">
    <property type="entry name" value="von Willebrand factor, type A domain"/>
    <property type="match status" value="1"/>
</dbReference>
<keyword evidence="8" id="KW-1185">Reference proteome</keyword>
<keyword evidence="5" id="KW-0472">Membrane</keyword>
<feature type="repeat" description="TPR" evidence="3">
    <location>
        <begin position="437"/>
        <end position="470"/>
    </location>
</feature>
<evidence type="ECO:0000256" key="4">
    <source>
        <dbReference type="SAM" id="MobiDB-lite"/>
    </source>
</evidence>
<name>A0A7T3RE81_9SPIR</name>
<dbReference type="InterPro" id="IPR011990">
    <property type="entry name" value="TPR-like_helical_dom_sf"/>
</dbReference>
<dbReference type="KEGG" id="tper:IWA51_02420"/>
<dbReference type="Pfam" id="PF00092">
    <property type="entry name" value="VWA"/>
    <property type="match status" value="1"/>
</dbReference>
<dbReference type="Gene3D" id="1.25.40.10">
    <property type="entry name" value="Tetratricopeptide repeat domain"/>
    <property type="match status" value="1"/>
</dbReference>
<dbReference type="SUPFAM" id="SSF53300">
    <property type="entry name" value="vWA-like"/>
    <property type="match status" value="1"/>
</dbReference>